<dbReference type="GO" id="GO:0003677">
    <property type="term" value="F:DNA binding"/>
    <property type="evidence" value="ECO:0007669"/>
    <property type="project" value="UniProtKB-KW"/>
</dbReference>
<evidence type="ECO:0000256" key="5">
    <source>
        <dbReference type="ARBA" id="ARBA00022695"/>
    </source>
</evidence>
<comment type="subcellular location">
    <subcellularLocation>
        <location evidence="1">Cytoplasm</location>
    </subcellularLocation>
</comment>
<dbReference type="PANTHER" id="PTHR30478">
    <property type="entry name" value="DNA POLYMERASE III SUBUNIT BETA"/>
    <property type="match status" value="1"/>
</dbReference>
<sequence>MNTKIIANTKNLVAALEQVEKIINTKAFDYLLRSAFIQVEDGKMKISANNLEVIGCKTISCITDDKIMFALEDVKRVIKALKYFKGSDTIITFDSDKACNFEDGKKSFKAGITDVNDNDAHSLFAHLGKVWIDNINSNNSNILEQHTYTIEKLMERYNSISYAIYTQDDLKSILRGINFKANKMVALDGYRLAISTDTEDNGLSFKNEFTINNNTFSILKQFKKGECDIISFKDITAFNLVSEDFTLLSRNLEGQYFKWEAAIPCSFSSEFEFEKKNMLENLKYFKEIRVKKTMDMFAIKNNGLVSPYGSIDIEGLNISETSGYHLTYFTDAIKNLEGDRIKMFHSGASKPIVFKNVEENKYNSQLMLLCPINLNDVKSTWYK</sequence>
<dbReference type="GO" id="GO:0003887">
    <property type="term" value="F:DNA-directed DNA polymerase activity"/>
    <property type="evidence" value="ECO:0007669"/>
    <property type="project" value="UniProtKB-KW"/>
</dbReference>
<dbReference type="GO" id="GO:0009360">
    <property type="term" value="C:DNA polymerase III complex"/>
    <property type="evidence" value="ECO:0007669"/>
    <property type="project" value="InterPro"/>
</dbReference>
<keyword evidence="8" id="KW-0238">DNA-binding</keyword>
<dbReference type="Gene3D" id="3.10.150.10">
    <property type="entry name" value="DNA Polymerase III, subunit A, domain 2"/>
    <property type="match status" value="1"/>
</dbReference>
<keyword evidence="5" id="KW-0548">Nucleotidyltransferase</keyword>
<dbReference type="Gene3D" id="3.70.10.10">
    <property type="match status" value="1"/>
</dbReference>
<dbReference type="InterPro" id="IPR001001">
    <property type="entry name" value="DNA_polIII_beta"/>
</dbReference>
<evidence type="ECO:0000256" key="4">
    <source>
        <dbReference type="ARBA" id="ARBA00022679"/>
    </source>
</evidence>
<evidence type="ECO:0000256" key="6">
    <source>
        <dbReference type="ARBA" id="ARBA00022705"/>
    </source>
</evidence>
<keyword evidence="3" id="KW-0963">Cytoplasm</keyword>
<evidence type="ECO:0000256" key="7">
    <source>
        <dbReference type="ARBA" id="ARBA00022932"/>
    </source>
</evidence>
<accession>A0A8S5SBA7</accession>
<name>A0A8S5SBA7_9CAUD</name>
<evidence type="ECO:0000313" key="9">
    <source>
        <dbReference type="EMBL" id="DAF47951.1"/>
    </source>
</evidence>
<evidence type="ECO:0000256" key="3">
    <source>
        <dbReference type="ARBA" id="ARBA00022490"/>
    </source>
</evidence>
<dbReference type="InterPro" id="IPR046938">
    <property type="entry name" value="DNA_clamp_sf"/>
</dbReference>
<organism evidence="9">
    <name type="scientific">Siphoviridae sp. ctgaY24</name>
    <dbReference type="NCBI Taxonomy" id="2827911"/>
    <lineage>
        <taxon>Viruses</taxon>
        <taxon>Duplodnaviria</taxon>
        <taxon>Heunggongvirae</taxon>
        <taxon>Uroviricota</taxon>
        <taxon>Caudoviricetes</taxon>
    </lineage>
</organism>
<dbReference type="SUPFAM" id="SSF55979">
    <property type="entry name" value="DNA clamp"/>
    <property type="match status" value="2"/>
</dbReference>
<dbReference type="PANTHER" id="PTHR30478:SF0">
    <property type="entry name" value="BETA SLIDING CLAMP"/>
    <property type="match status" value="1"/>
</dbReference>
<keyword evidence="6" id="KW-0235">DNA replication</keyword>
<proteinExistence type="inferred from homology"/>
<keyword evidence="7" id="KW-0239">DNA-directed DNA polymerase</keyword>
<protein>
    <submittedName>
        <fullName evidence="9">Beta clamp protein</fullName>
    </submittedName>
</protein>
<comment type="similarity">
    <text evidence="2">Belongs to the beta sliding clamp family.</text>
</comment>
<evidence type="ECO:0000256" key="8">
    <source>
        <dbReference type="ARBA" id="ARBA00023125"/>
    </source>
</evidence>
<keyword evidence="4" id="KW-0808">Transferase</keyword>
<evidence type="ECO:0000256" key="1">
    <source>
        <dbReference type="ARBA" id="ARBA00004496"/>
    </source>
</evidence>
<dbReference type="CDD" id="cd00140">
    <property type="entry name" value="beta_clamp"/>
    <property type="match status" value="1"/>
</dbReference>
<reference evidence="9" key="1">
    <citation type="journal article" date="2021" name="Proc. Natl. Acad. Sci. U.S.A.">
        <title>A Catalog of Tens of Thousands of Viruses from Human Metagenomes Reveals Hidden Associations with Chronic Diseases.</title>
        <authorList>
            <person name="Tisza M.J."/>
            <person name="Buck C.B."/>
        </authorList>
    </citation>
    <scope>NUCLEOTIDE SEQUENCE</scope>
    <source>
        <strain evidence="9">CtgaY24</strain>
    </source>
</reference>
<dbReference type="SMART" id="SM00480">
    <property type="entry name" value="POL3Bc"/>
    <property type="match status" value="1"/>
</dbReference>
<evidence type="ECO:0000256" key="2">
    <source>
        <dbReference type="ARBA" id="ARBA00010752"/>
    </source>
</evidence>
<dbReference type="GO" id="GO:0006271">
    <property type="term" value="P:DNA strand elongation involved in DNA replication"/>
    <property type="evidence" value="ECO:0007669"/>
    <property type="project" value="TreeGrafter"/>
</dbReference>
<dbReference type="EMBL" id="BK032562">
    <property type="protein sequence ID" value="DAF47951.1"/>
    <property type="molecule type" value="Genomic_DNA"/>
</dbReference>